<keyword evidence="2" id="KW-0963">Cytoplasm</keyword>
<dbReference type="GO" id="GO:0006355">
    <property type="term" value="P:regulation of DNA-templated transcription"/>
    <property type="evidence" value="ECO:0007669"/>
    <property type="project" value="InterPro"/>
</dbReference>
<evidence type="ECO:0000256" key="6">
    <source>
        <dbReference type="ARBA" id="ARBA00023125"/>
    </source>
</evidence>
<feature type="domain" description="OmpR/PhoB-type" evidence="11">
    <location>
        <begin position="128"/>
        <end position="227"/>
    </location>
</feature>
<proteinExistence type="predicted"/>
<dbReference type="EMBL" id="NKHF01000023">
    <property type="protein sequence ID" value="PCK32939.1"/>
    <property type="molecule type" value="Genomic_DNA"/>
</dbReference>
<sequence length="230" mass="26130">MVAQLVLIEDDKELAQWLSDYLSTKGFSVRLYHDGQDGLEHVLACPPDLVILDGMLPSLDGFEVCKQLRQSLSIPILMLTARDEEIDEIIGLEMGADDYLKKPVRGRLLETRIKTLLRRHHPQDTFPKQTLEFGALYINKEDRSVTLAGQPVNLSSNEFDALWVLASKAGKIVTRDELTKALRGFDYDGFDRSIDLRVSRLRKKLGDDGQNPFKIKTVWGKGYQLAKDVW</sequence>
<keyword evidence="7" id="KW-0804">Transcription</keyword>
<dbReference type="GO" id="GO:0000976">
    <property type="term" value="F:transcription cis-regulatory region binding"/>
    <property type="evidence" value="ECO:0007669"/>
    <property type="project" value="TreeGrafter"/>
</dbReference>
<dbReference type="PROSITE" id="PS51755">
    <property type="entry name" value="OMPR_PHOB"/>
    <property type="match status" value="1"/>
</dbReference>
<dbReference type="InterPro" id="IPR001867">
    <property type="entry name" value="OmpR/PhoB-type_DNA-bd"/>
</dbReference>
<comment type="caution">
    <text evidence="12">The sequence shown here is derived from an EMBL/GenBank/DDBJ whole genome shotgun (WGS) entry which is preliminary data.</text>
</comment>
<feature type="domain" description="Response regulatory" evidence="10">
    <location>
        <begin position="4"/>
        <end position="117"/>
    </location>
</feature>
<dbReference type="Pfam" id="PF00486">
    <property type="entry name" value="Trans_reg_C"/>
    <property type="match status" value="1"/>
</dbReference>
<evidence type="ECO:0000256" key="2">
    <source>
        <dbReference type="ARBA" id="ARBA00022490"/>
    </source>
</evidence>
<protein>
    <submittedName>
        <fullName evidence="12">DNA-binding response regulator</fullName>
    </submittedName>
</protein>
<evidence type="ECO:0000256" key="7">
    <source>
        <dbReference type="ARBA" id="ARBA00023163"/>
    </source>
</evidence>
<dbReference type="SUPFAM" id="SSF52172">
    <property type="entry name" value="CheY-like"/>
    <property type="match status" value="1"/>
</dbReference>
<dbReference type="FunFam" id="1.10.10.10:FF:000099">
    <property type="entry name" value="Two-component system response regulator TorR"/>
    <property type="match status" value="1"/>
</dbReference>
<dbReference type="Gene3D" id="1.10.10.10">
    <property type="entry name" value="Winged helix-like DNA-binding domain superfamily/Winged helix DNA-binding domain"/>
    <property type="match status" value="1"/>
</dbReference>
<dbReference type="OrthoDB" id="9802426at2"/>
<accession>A0A2A5JUC6</accession>
<keyword evidence="13" id="KW-1185">Reference proteome</keyword>
<name>A0A2A5JUC6_PSEO7</name>
<dbReference type="CDD" id="cd00383">
    <property type="entry name" value="trans_reg_C"/>
    <property type="match status" value="1"/>
</dbReference>
<dbReference type="PANTHER" id="PTHR48111:SF47">
    <property type="entry name" value="TRANSCRIPTIONAL REGULATORY PROTEIN RSTA"/>
    <property type="match status" value="1"/>
</dbReference>
<dbReference type="GO" id="GO:0005829">
    <property type="term" value="C:cytosol"/>
    <property type="evidence" value="ECO:0007669"/>
    <property type="project" value="TreeGrafter"/>
</dbReference>
<dbReference type="InterPro" id="IPR001789">
    <property type="entry name" value="Sig_transdc_resp-reg_receiver"/>
</dbReference>
<evidence type="ECO:0000256" key="8">
    <source>
        <dbReference type="PROSITE-ProRule" id="PRU00169"/>
    </source>
</evidence>
<comment type="subcellular location">
    <subcellularLocation>
        <location evidence="1">Cytoplasm</location>
    </subcellularLocation>
</comment>
<dbReference type="PANTHER" id="PTHR48111">
    <property type="entry name" value="REGULATOR OF RPOS"/>
    <property type="match status" value="1"/>
</dbReference>
<dbReference type="FunFam" id="3.40.50.2300:FF:000001">
    <property type="entry name" value="DNA-binding response regulator PhoB"/>
    <property type="match status" value="1"/>
</dbReference>
<dbReference type="SUPFAM" id="SSF46894">
    <property type="entry name" value="C-terminal effector domain of the bipartite response regulators"/>
    <property type="match status" value="1"/>
</dbReference>
<dbReference type="GO" id="GO:0032993">
    <property type="term" value="C:protein-DNA complex"/>
    <property type="evidence" value="ECO:0007669"/>
    <property type="project" value="TreeGrafter"/>
</dbReference>
<feature type="DNA-binding region" description="OmpR/PhoB-type" evidence="9">
    <location>
        <begin position="128"/>
        <end position="227"/>
    </location>
</feature>
<dbReference type="SMART" id="SM00448">
    <property type="entry name" value="REC"/>
    <property type="match status" value="1"/>
</dbReference>
<gene>
    <name evidence="12" type="ORF">CEX98_04940</name>
</gene>
<dbReference type="Gene3D" id="6.10.250.690">
    <property type="match status" value="1"/>
</dbReference>
<dbReference type="Gene3D" id="3.40.50.2300">
    <property type="match status" value="1"/>
</dbReference>
<dbReference type="InterPro" id="IPR016032">
    <property type="entry name" value="Sig_transdc_resp-reg_C-effctor"/>
</dbReference>
<evidence type="ECO:0000259" key="11">
    <source>
        <dbReference type="PROSITE" id="PS51755"/>
    </source>
</evidence>
<evidence type="ECO:0000256" key="1">
    <source>
        <dbReference type="ARBA" id="ARBA00004496"/>
    </source>
</evidence>
<dbReference type="InterPro" id="IPR011006">
    <property type="entry name" value="CheY-like_superfamily"/>
</dbReference>
<evidence type="ECO:0000256" key="3">
    <source>
        <dbReference type="ARBA" id="ARBA00022553"/>
    </source>
</evidence>
<dbReference type="Pfam" id="PF00072">
    <property type="entry name" value="Response_reg"/>
    <property type="match status" value="1"/>
</dbReference>
<dbReference type="RefSeq" id="WP_099641008.1">
    <property type="nucleotide sequence ID" value="NZ_NKHF01000023.1"/>
</dbReference>
<dbReference type="CDD" id="cd17574">
    <property type="entry name" value="REC_OmpR"/>
    <property type="match status" value="1"/>
</dbReference>
<dbReference type="PROSITE" id="PS50110">
    <property type="entry name" value="RESPONSE_REGULATORY"/>
    <property type="match status" value="1"/>
</dbReference>
<keyword evidence="6 9" id="KW-0238">DNA-binding</keyword>
<evidence type="ECO:0000256" key="9">
    <source>
        <dbReference type="PROSITE-ProRule" id="PRU01091"/>
    </source>
</evidence>
<evidence type="ECO:0000259" key="10">
    <source>
        <dbReference type="PROSITE" id="PS50110"/>
    </source>
</evidence>
<dbReference type="InterPro" id="IPR039420">
    <property type="entry name" value="WalR-like"/>
</dbReference>
<dbReference type="GO" id="GO:0000156">
    <property type="term" value="F:phosphorelay response regulator activity"/>
    <property type="evidence" value="ECO:0007669"/>
    <property type="project" value="TreeGrafter"/>
</dbReference>
<evidence type="ECO:0000256" key="5">
    <source>
        <dbReference type="ARBA" id="ARBA00023015"/>
    </source>
</evidence>
<dbReference type="AlphaFoldDB" id="A0A2A5JUC6"/>
<evidence type="ECO:0000313" key="12">
    <source>
        <dbReference type="EMBL" id="PCK32939.1"/>
    </source>
</evidence>
<evidence type="ECO:0000256" key="4">
    <source>
        <dbReference type="ARBA" id="ARBA00023012"/>
    </source>
</evidence>
<keyword evidence="4" id="KW-0902">Two-component regulatory system</keyword>
<organism evidence="12 13">
    <name type="scientific">Pseudoalteromonas piscicida</name>
    <dbReference type="NCBI Taxonomy" id="43662"/>
    <lineage>
        <taxon>Bacteria</taxon>
        <taxon>Pseudomonadati</taxon>
        <taxon>Pseudomonadota</taxon>
        <taxon>Gammaproteobacteria</taxon>
        <taxon>Alteromonadales</taxon>
        <taxon>Pseudoalteromonadaceae</taxon>
        <taxon>Pseudoalteromonas</taxon>
    </lineage>
</organism>
<feature type="modified residue" description="4-aspartylphosphate" evidence="8">
    <location>
        <position position="53"/>
    </location>
</feature>
<dbReference type="Proteomes" id="UP000228621">
    <property type="component" value="Unassembled WGS sequence"/>
</dbReference>
<dbReference type="SMART" id="SM00862">
    <property type="entry name" value="Trans_reg_C"/>
    <property type="match status" value="1"/>
</dbReference>
<evidence type="ECO:0000313" key="13">
    <source>
        <dbReference type="Proteomes" id="UP000228621"/>
    </source>
</evidence>
<keyword evidence="5" id="KW-0805">Transcription regulation</keyword>
<dbReference type="InterPro" id="IPR036388">
    <property type="entry name" value="WH-like_DNA-bd_sf"/>
</dbReference>
<reference evidence="13" key="1">
    <citation type="journal article" date="2019" name="Genome Announc.">
        <title>Draft Genome Sequence of Pseudoalteromonas piscicida Strain 36Y ROTHPW, an Hypersaline Seawater Isolate from the South Coast of Sonora, Mexico.</title>
        <authorList>
            <person name="Sanchez-Diaz R."/>
            <person name="Molina-Garza Z.J."/>
            <person name="Cruz-Suarez L.E."/>
            <person name="Selvin J."/>
            <person name="Kiran G.S."/>
            <person name="Ibarra-Gamez J.C."/>
            <person name="Gomez-Gil B."/>
            <person name="Galaviz-Silva L."/>
        </authorList>
    </citation>
    <scope>NUCLEOTIDE SEQUENCE [LARGE SCALE GENOMIC DNA]</scope>
    <source>
        <strain evidence="13">36Y_RITHPW</strain>
    </source>
</reference>
<keyword evidence="3 8" id="KW-0597">Phosphoprotein</keyword>